<feature type="transmembrane region" description="Helical" evidence="14">
    <location>
        <begin position="148"/>
        <end position="167"/>
    </location>
</feature>
<comment type="similarity">
    <text evidence="3 13">Belongs to the membrane-bound acyltransferase family.</text>
</comment>
<feature type="transmembrane region" description="Helical" evidence="14">
    <location>
        <begin position="51"/>
        <end position="68"/>
    </location>
</feature>
<keyword evidence="11 13" id="KW-0012">Acyltransferase</keyword>
<dbReference type="RefSeq" id="WP_008064538.1">
    <property type="nucleotide sequence ID" value="NZ_AFHG01000059.1"/>
</dbReference>
<evidence type="ECO:0000256" key="11">
    <source>
        <dbReference type="ARBA" id="ARBA00023315"/>
    </source>
</evidence>
<dbReference type="Proteomes" id="UP000005019">
    <property type="component" value="Unassembled WGS sequence"/>
</dbReference>
<evidence type="ECO:0000256" key="14">
    <source>
        <dbReference type="SAM" id="Phobius"/>
    </source>
</evidence>
<dbReference type="PANTHER" id="PTHR13285:SF23">
    <property type="entry name" value="TEICHOIC ACID D-ALANYLTRANSFERASE"/>
    <property type="match status" value="1"/>
</dbReference>
<comment type="pathway">
    <text evidence="2">Glycan biosynthesis; alginate biosynthesis.</text>
</comment>
<dbReference type="PIRSF" id="PIRSF016636">
    <property type="entry name" value="AlgI_DltB"/>
    <property type="match status" value="1"/>
</dbReference>
<keyword evidence="16" id="KW-1185">Reference proteome</keyword>
<evidence type="ECO:0000256" key="9">
    <source>
        <dbReference type="ARBA" id="ARBA00022989"/>
    </source>
</evidence>
<keyword evidence="10 13" id="KW-0472">Membrane</keyword>
<evidence type="ECO:0000256" key="7">
    <source>
        <dbReference type="ARBA" id="ARBA00022692"/>
    </source>
</evidence>
<dbReference type="InterPro" id="IPR028362">
    <property type="entry name" value="AlgI"/>
</dbReference>
<dbReference type="STRING" id="1000565.METUNv1_03856"/>
<feature type="transmembrane region" description="Helical" evidence="14">
    <location>
        <begin position="187"/>
        <end position="205"/>
    </location>
</feature>
<organism evidence="15 16">
    <name type="scientific">Methyloversatilis universalis (strain ATCC BAA-1314 / DSM 25237 / JCM 13912 / CCUG 52030 / FAM5)</name>
    <dbReference type="NCBI Taxonomy" id="1000565"/>
    <lineage>
        <taxon>Bacteria</taxon>
        <taxon>Pseudomonadati</taxon>
        <taxon>Pseudomonadota</taxon>
        <taxon>Betaproteobacteria</taxon>
        <taxon>Nitrosomonadales</taxon>
        <taxon>Sterolibacteriaceae</taxon>
        <taxon>Methyloversatilis</taxon>
    </lineage>
</organism>
<accession>F5RHQ8</accession>
<dbReference type="PANTHER" id="PTHR13285">
    <property type="entry name" value="ACYLTRANSFERASE"/>
    <property type="match status" value="1"/>
</dbReference>
<keyword evidence="7 14" id="KW-0812">Transmembrane</keyword>
<dbReference type="GO" id="GO:0042121">
    <property type="term" value="P:alginic acid biosynthetic process"/>
    <property type="evidence" value="ECO:0007669"/>
    <property type="project" value="UniProtKB-KW"/>
</dbReference>
<proteinExistence type="inferred from homology"/>
<feature type="transmembrane region" description="Helical" evidence="14">
    <location>
        <begin position="225"/>
        <end position="242"/>
    </location>
</feature>
<dbReference type="OrthoDB" id="139172at2"/>
<keyword evidence="9 14" id="KW-1133">Transmembrane helix</keyword>
<keyword evidence="8" id="KW-0016">Alginate biosynthesis</keyword>
<evidence type="ECO:0000256" key="4">
    <source>
        <dbReference type="ARBA" id="ARBA00016084"/>
    </source>
</evidence>
<dbReference type="PIRSF" id="PIRSF500217">
    <property type="entry name" value="AlgI"/>
    <property type="match status" value="1"/>
</dbReference>
<dbReference type="GO" id="GO:0005886">
    <property type="term" value="C:plasma membrane"/>
    <property type="evidence" value="ECO:0007669"/>
    <property type="project" value="UniProtKB-SubCell"/>
</dbReference>
<feature type="transmembrane region" description="Helical" evidence="14">
    <location>
        <begin position="28"/>
        <end position="45"/>
    </location>
</feature>
<sequence>MLFNSYAFLFAFLPVALAGYVLLGRRSVTLAAGWLTLASLFFYGWWDARYLPLLLGSILFNYATGRAIAARTGRPAAGRLLALGIGADLALLVVYKYSALFIDSANRLAGLGLPVPELILPLGISFFTFTQIAFLVDAWAGKVHETRLVHYALFVTYFPHLIAGPVLHHGEMMSQFEQARNYRLRLNNVLIGSSIFVFGLAKKVLLADNLAPLAGAVFEGDAHPGLLTAWGGVLAYTFQLYFDFSGYSDMAIGLSRLFGVKLPLNFDSPYKAATISDFWRRWHMTLSRFLRDYLYIPLGGNKHGPVRRYANLMTTMLLGGLWHGAGWNFLLWGGLHGAYLCVQHAWSARFRLPRPLAVALTFAAVVVAWVFFRATTLHGALDLLAGMAGLHGVALPEAVGRLTGGAAPMLAAAGVRFHPGGGEQFIATWGWVTVAALIAFLCPNTQQIHARLRPAIERVAPSGGLRFRLSRRWAVGLGLASTVCVLSLSRPSEFLYFQF</sequence>
<feature type="transmembrane region" description="Helical" evidence="14">
    <location>
        <begin position="425"/>
        <end position="443"/>
    </location>
</feature>
<dbReference type="GO" id="GO:0016746">
    <property type="term" value="F:acyltransferase activity"/>
    <property type="evidence" value="ECO:0007669"/>
    <property type="project" value="UniProtKB-KW"/>
</dbReference>
<dbReference type="Pfam" id="PF03062">
    <property type="entry name" value="MBOAT"/>
    <property type="match status" value="1"/>
</dbReference>
<dbReference type="EMBL" id="AFHG01000059">
    <property type="protein sequence ID" value="EGK69890.1"/>
    <property type="molecule type" value="Genomic_DNA"/>
</dbReference>
<evidence type="ECO:0000256" key="13">
    <source>
        <dbReference type="PIRNR" id="PIRNR016636"/>
    </source>
</evidence>
<evidence type="ECO:0000256" key="8">
    <source>
        <dbReference type="ARBA" id="ARBA00022841"/>
    </source>
</evidence>
<name>F5RHQ8_METUF</name>
<protein>
    <recommendedName>
        <fullName evidence="4">Probable alginate O-acetylase AlgI</fullName>
    </recommendedName>
    <alternativeName>
        <fullName evidence="12">Alginate biosynthesis protein AlgI</fullName>
    </alternativeName>
</protein>
<reference evidence="15 16" key="1">
    <citation type="journal article" date="2011" name="J. Bacteriol.">
        <title>Genome sequence of Methyloversatilis universalis FAM5T, a methylotrophic representative of the order Rhodocyclales.</title>
        <authorList>
            <person name="Kittichotirat W."/>
            <person name="Good N.M."/>
            <person name="Hall R."/>
            <person name="Bringel F."/>
            <person name="Lajus A."/>
            <person name="Medigue C."/>
            <person name="Smalley N.E."/>
            <person name="Beck D."/>
            <person name="Bumgarner R."/>
            <person name="Vuilleumier S."/>
            <person name="Kalyuzhnaya M.G."/>
        </authorList>
    </citation>
    <scope>NUCLEOTIDE SEQUENCE [LARGE SCALE GENOMIC DNA]</scope>
    <source>
        <strain evidence="16">ATCC BAA-1314 / JCM 13912 / FAM5</strain>
    </source>
</reference>
<feature type="transmembrane region" description="Helical" evidence="14">
    <location>
        <begin position="321"/>
        <end position="342"/>
    </location>
</feature>
<dbReference type="InterPro" id="IPR024194">
    <property type="entry name" value="Ac/AlaTfrase_AlgI/DltB"/>
</dbReference>
<feature type="transmembrane region" description="Helical" evidence="14">
    <location>
        <begin position="80"/>
        <end position="98"/>
    </location>
</feature>
<dbReference type="AlphaFoldDB" id="F5RHQ8"/>
<evidence type="ECO:0000256" key="12">
    <source>
        <dbReference type="ARBA" id="ARBA00031030"/>
    </source>
</evidence>
<evidence type="ECO:0000256" key="1">
    <source>
        <dbReference type="ARBA" id="ARBA00004651"/>
    </source>
</evidence>
<evidence type="ECO:0000256" key="2">
    <source>
        <dbReference type="ARBA" id="ARBA00005182"/>
    </source>
</evidence>
<dbReference type="InterPro" id="IPR051085">
    <property type="entry name" value="MB_O-acyltransferase"/>
</dbReference>
<gene>
    <name evidence="15" type="ORF">METUNv1_03856</name>
</gene>
<feature type="transmembrane region" description="Helical" evidence="14">
    <location>
        <begin position="354"/>
        <end position="372"/>
    </location>
</feature>
<comment type="subcellular location">
    <subcellularLocation>
        <location evidence="1">Cell membrane</location>
        <topology evidence="1">Multi-pass membrane protein</topology>
    </subcellularLocation>
</comment>
<dbReference type="InterPro" id="IPR004299">
    <property type="entry name" value="MBOAT_fam"/>
</dbReference>
<feature type="transmembrane region" description="Helical" evidence="14">
    <location>
        <begin position="118"/>
        <end position="136"/>
    </location>
</feature>
<evidence type="ECO:0000313" key="15">
    <source>
        <dbReference type="EMBL" id="EGK69890.1"/>
    </source>
</evidence>
<evidence type="ECO:0000256" key="6">
    <source>
        <dbReference type="ARBA" id="ARBA00022679"/>
    </source>
</evidence>
<dbReference type="eggNOG" id="COG1696">
    <property type="taxonomic scope" value="Bacteria"/>
</dbReference>
<comment type="caution">
    <text evidence="15">The sequence shown here is derived from an EMBL/GenBank/DDBJ whole genome shotgun (WGS) entry which is preliminary data.</text>
</comment>
<evidence type="ECO:0000256" key="3">
    <source>
        <dbReference type="ARBA" id="ARBA00010323"/>
    </source>
</evidence>
<evidence type="ECO:0000313" key="16">
    <source>
        <dbReference type="Proteomes" id="UP000005019"/>
    </source>
</evidence>
<keyword evidence="5 13" id="KW-1003">Cell membrane</keyword>
<keyword evidence="6 13" id="KW-0808">Transferase</keyword>
<evidence type="ECO:0000256" key="5">
    <source>
        <dbReference type="ARBA" id="ARBA00022475"/>
    </source>
</evidence>
<evidence type="ECO:0000256" key="10">
    <source>
        <dbReference type="ARBA" id="ARBA00023136"/>
    </source>
</evidence>
<feature type="transmembrane region" description="Helical" evidence="14">
    <location>
        <begin position="6"/>
        <end position="23"/>
    </location>
</feature>